<comment type="caution">
    <text evidence="1">The sequence shown here is derived from an EMBL/GenBank/DDBJ whole genome shotgun (WGS) entry which is preliminary data.</text>
</comment>
<sequence length="204" mass="22856">QSFKTQFDVESSTNGWTDFVKANQLVASLRGSAAEVLHRIPADKLTDLTTTEKALESRFGDSHLTQCYRTELKTKRQMRKESLQLLAADVKRLMSLAYAECPLDISGSLAVQFFVDAIRDEGTQLSTRLLDFTDLKSALAYSMKFESVKTASKISLHTRSIETEDDTWEERDDKFESIESFGKISGQSCCRTVRSSAKSERGSA</sequence>
<accession>A0A4Y2V7F8</accession>
<dbReference type="PANTHER" id="PTHR45823:SF1">
    <property type="entry name" value="T-SNARE COILED-COIL HOMOLOGY DOMAIN-CONTAINING PROTEIN"/>
    <property type="match status" value="1"/>
</dbReference>
<feature type="non-terminal residue" evidence="1">
    <location>
        <position position="1"/>
    </location>
</feature>
<dbReference type="Proteomes" id="UP000499080">
    <property type="component" value="Unassembled WGS sequence"/>
</dbReference>
<organism evidence="1 2">
    <name type="scientific">Araneus ventricosus</name>
    <name type="common">Orbweaver spider</name>
    <name type="synonym">Epeira ventricosa</name>
    <dbReference type="NCBI Taxonomy" id="182803"/>
    <lineage>
        <taxon>Eukaryota</taxon>
        <taxon>Metazoa</taxon>
        <taxon>Ecdysozoa</taxon>
        <taxon>Arthropoda</taxon>
        <taxon>Chelicerata</taxon>
        <taxon>Arachnida</taxon>
        <taxon>Araneae</taxon>
        <taxon>Araneomorphae</taxon>
        <taxon>Entelegynae</taxon>
        <taxon>Araneoidea</taxon>
        <taxon>Araneidae</taxon>
        <taxon>Araneus</taxon>
    </lineage>
</organism>
<dbReference type="PANTHER" id="PTHR45823">
    <property type="entry name" value="T-SNARE COILED-COIL HOMOLOGY DOMAIN-CONTAINING PROTEIN"/>
    <property type="match status" value="1"/>
</dbReference>
<dbReference type="OrthoDB" id="8300685at2759"/>
<evidence type="ECO:0000313" key="2">
    <source>
        <dbReference type="Proteomes" id="UP000499080"/>
    </source>
</evidence>
<proteinExistence type="predicted"/>
<keyword evidence="2" id="KW-1185">Reference proteome</keyword>
<name>A0A4Y2V7F8_ARAVE</name>
<gene>
    <name evidence="1" type="ORF">AVEN_149370-2_1</name>
</gene>
<evidence type="ECO:0000313" key="1">
    <source>
        <dbReference type="EMBL" id="GBO20488.1"/>
    </source>
</evidence>
<dbReference type="EMBL" id="BGPR01043840">
    <property type="protein sequence ID" value="GBO20488.1"/>
    <property type="molecule type" value="Genomic_DNA"/>
</dbReference>
<protein>
    <submittedName>
        <fullName evidence="1">Uncharacterized protein</fullName>
    </submittedName>
</protein>
<dbReference type="AlphaFoldDB" id="A0A4Y2V7F8"/>
<reference evidence="1 2" key="1">
    <citation type="journal article" date="2019" name="Sci. Rep.">
        <title>Orb-weaving spider Araneus ventricosus genome elucidates the spidroin gene catalogue.</title>
        <authorList>
            <person name="Kono N."/>
            <person name="Nakamura H."/>
            <person name="Ohtoshi R."/>
            <person name="Moran D.A.P."/>
            <person name="Shinohara A."/>
            <person name="Yoshida Y."/>
            <person name="Fujiwara M."/>
            <person name="Mori M."/>
            <person name="Tomita M."/>
            <person name="Arakawa K."/>
        </authorList>
    </citation>
    <scope>NUCLEOTIDE SEQUENCE [LARGE SCALE GENOMIC DNA]</scope>
</reference>